<keyword evidence="1" id="KW-1133">Transmembrane helix</keyword>
<evidence type="ECO:0000256" key="1">
    <source>
        <dbReference type="SAM" id="Phobius"/>
    </source>
</evidence>
<keyword evidence="1" id="KW-0472">Membrane</keyword>
<dbReference type="GO" id="GO:0031526">
    <property type="term" value="C:brush border membrane"/>
    <property type="evidence" value="ECO:0007669"/>
    <property type="project" value="TreeGrafter"/>
</dbReference>
<name>A0A3P9AZ80_9CICH</name>
<dbReference type="PANTHER" id="PTHR21325:SF52">
    <property type="entry name" value="PHOSPHOLIPASE B1, MEMBRANE-ASSOCIATED"/>
    <property type="match status" value="1"/>
</dbReference>
<sequence length="183" mass="20167">LEEMKRINHEYQVGKPFSELQYLVSGDLYDGKEDFAVVLQPFLHNSFIPKIGEGEPDTSFFSVDCFHISERAHAEMAIGLWNNMLEPIGRKQASPFIFTKINSLPSPSGTTPTPFTDSTHSSSSALTAPVLNCPSSTPVWVPVLVGIVGLVVGFAACWIILSLGHRRKSKAERKELEMKGTAF</sequence>
<dbReference type="GO" id="GO:0004622">
    <property type="term" value="F:phosphatidylcholine lysophospholipase activity"/>
    <property type="evidence" value="ECO:0007669"/>
    <property type="project" value="TreeGrafter"/>
</dbReference>
<reference evidence="2 3" key="1">
    <citation type="journal article" date="2014" name="Nature">
        <title>The genomic substrate for adaptive radiation in African cichlid fish.</title>
        <authorList>
            <person name="Brawand D."/>
            <person name="Wagner C.E."/>
            <person name="Li Y.I."/>
            <person name="Malinsky M."/>
            <person name="Keller I."/>
            <person name="Fan S."/>
            <person name="Simakov O."/>
            <person name="Ng A.Y."/>
            <person name="Lim Z.W."/>
            <person name="Bezault E."/>
            <person name="Turner-Maier J."/>
            <person name="Johnson J."/>
            <person name="Alcazar R."/>
            <person name="Noh H.J."/>
            <person name="Russell P."/>
            <person name="Aken B."/>
            <person name="Alfoldi J."/>
            <person name="Amemiya C."/>
            <person name="Azzouzi N."/>
            <person name="Baroiller J.F."/>
            <person name="Barloy-Hubler F."/>
            <person name="Berlin A."/>
            <person name="Bloomquist R."/>
            <person name="Carleton K.L."/>
            <person name="Conte M.A."/>
            <person name="D'Cotta H."/>
            <person name="Eshel O."/>
            <person name="Gaffney L."/>
            <person name="Galibert F."/>
            <person name="Gante H.F."/>
            <person name="Gnerre S."/>
            <person name="Greuter L."/>
            <person name="Guyon R."/>
            <person name="Haddad N.S."/>
            <person name="Haerty W."/>
            <person name="Harris R.M."/>
            <person name="Hofmann H.A."/>
            <person name="Hourlier T."/>
            <person name="Hulata G."/>
            <person name="Jaffe D.B."/>
            <person name="Lara M."/>
            <person name="Lee A.P."/>
            <person name="MacCallum I."/>
            <person name="Mwaiko S."/>
            <person name="Nikaido M."/>
            <person name="Nishihara H."/>
            <person name="Ozouf-Costaz C."/>
            <person name="Penman D.J."/>
            <person name="Przybylski D."/>
            <person name="Rakotomanga M."/>
            <person name="Renn S.C.P."/>
            <person name="Ribeiro F.J."/>
            <person name="Ron M."/>
            <person name="Salzburger W."/>
            <person name="Sanchez-Pulido L."/>
            <person name="Santos M.E."/>
            <person name="Searle S."/>
            <person name="Sharpe T."/>
            <person name="Swofford R."/>
            <person name="Tan F.J."/>
            <person name="Williams L."/>
            <person name="Young S."/>
            <person name="Yin S."/>
            <person name="Okada N."/>
            <person name="Kocher T.D."/>
            <person name="Miska E.A."/>
            <person name="Lander E.S."/>
            <person name="Venkatesh B."/>
            <person name="Fernald R.D."/>
            <person name="Meyer A."/>
            <person name="Ponting C.P."/>
            <person name="Streelman J.T."/>
            <person name="Lindblad-Toh K."/>
            <person name="Seehausen O."/>
            <person name="Di Palma F."/>
        </authorList>
    </citation>
    <scope>NUCLEOTIDE SEQUENCE</scope>
</reference>
<dbReference type="InterPro" id="IPR038885">
    <property type="entry name" value="PLB1"/>
</dbReference>
<evidence type="ECO:0000313" key="3">
    <source>
        <dbReference type="Proteomes" id="UP000265160"/>
    </source>
</evidence>
<dbReference type="AlphaFoldDB" id="A0A3P9AZ80"/>
<accession>A0A3P9AZ80</accession>
<protein>
    <submittedName>
        <fullName evidence="2">Uncharacterized protein</fullName>
    </submittedName>
</protein>
<reference evidence="2" key="3">
    <citation type="submission" date="2025-09" db="UniProtKB">
        <authorList>
            <consortium name="Ensembl"/>
        </authorList>
    </citation>
    <scope>IDENTIFICATION</scope>
</reference>
<reference evidence="2" key="2">
    <citation type="submission" date="2025-08" db="UniProtKB">
        <authorList>
            <consortium name="Ensembl"/>
        </authorList>
    </citation>
    <scope>IDENTIFICATION</scope>
</reference>
<dbReference type="Proteomes" id="UP000265160">
    <property type="component" value="LG15"/>
</dbReference>
<feature type="transmembrane region" description="Helical" evidence="1">
    <location>
        <begin position="139"/>
        <end position="164"/>
    </location>
</feature>
<keyword evidence="3" id="KW-1185">Reference proteome</keyword>
<organism evidence="2 3">
    <name type="scientific">Maylandia zebra</name>
    <name type="common">zebra mbuna</name>
    <dbReference type="NCBI Taxonomy" id="106582"/>
    <lineage>
        <taxon>Eukaryota</taxon>
        <taxon>Metazoa</taxon>
        <taxon>Chordata</taxon>
        <taxon>Craniata</taxon>
        <taxon>Vertebrata</taxon>
        <taxon>Euteleostomi</taxon>
        <taxon>Actinopterygii</taxon>
        <taxon>Neopterygii</taxon>
        <taxon>Teleostei</taxon>
        <taxon>Neoteleostei</taxon>
        <taxon>Acanthomorphata</taxon>
        <taxon>Ovalentaria</taxon>
        <taxon>Cichlomorphae</taxon>
        <taxon>Cichliformes</taxon>
        <taxon>Cichlidae</taxon>
        <taxon>African cichlids</taxon>
        <taxon>Pseudocrenilabrinae</taxon>
        <taxon>Haplochromini</taxon>
        <taxon>Maylandia</taxon>
        <taxon>Maylandia zebra complex</taxon>
    </lineage>
</organism>
<dbReference type="GeneTree" id="ENSGT00530000063883"/>
<evidence type="ECO:0000313" key="2">
    <source>
        <dbReference type="Ensembl" id="ENSMZEP00005002968.1"/>
    </source>
</evidence>
<dbReference type="GO" id="GO:0006644">
    <property type="term" value="P:phospholipid metabolic process"/>
    <property type="evidence" value="ECO:0007669"/>
    <property type="project" value="TreeGrafter"/>
</dbReference>
<proteinExistence type="predicted"/>
<dbReference type="GO" id="GO:0050253">
    <property type="term" value="F:retinyl-palmitate esterase activity"/>
    <property type="evidence" value="ECO:0007669"/>
    <property type="project" value="TreeGrafter"/>
</dbReference>
<dbReference type="PANTHER" id="PTHR21325">
    <property type="entry name" value="PHOSPHOLIPASE B, PLB1"/>
    <property type="match status" value="1"/>
</dbReference>
<dbReference type="Ensembl" id="ENSMZET00005003084.1">
    <property type="protein sequence ID" value="ENSMZEP00005002968.1"/>
    <property type="gene ID" value="ENSMZEG00005002304.1"/>
</dbReference>
<dbReference type="GO" id="GO:0004623">
    <property type="term" value="F:phospholipase A2 activity"/>
    <property type="evidence" value="ECO:0007669"/>
    <property type="project" value="TreeGrafter"/>
</dbReference>
<keyword evidence="1" id="KW-0812">Transmembrane</keyword>